<dbReference type="RefSeq" id="WP_144758339.1">
    <property type="nucleotide sequence ID" value="NZ_VMNW02000001.1"/>
</dbReference>
<sequence>MSLRSDWPDATTVHAALAPASALLAERRTLYQLAVEVLAPGRPRLSAEELDNPLFRFQVGEALAGRASFDPGAEFGLTDVTTELGSGQARLKLVSGAAASERFAAGMKVIHAQGGQPGPPPRLLTEEAGKPFHDSLRIAEAGLAKAREISPALAEDLLPHTDLLAVLDPSTSGGLVSASSRLFPGLILIDRPECPYDVAEALIHEGAHQKFFDLAITHDFLGADIARDRIFHPSWSGAKWPVEQVIAAFHAYACLAQFAEDVARSGETSELGANSLLRTARERETEIGRWLLDAEDALEIDARWLLRTFLREDTESIRPKASADMAPNGRYVLNPLVKMARMAGTGRVLLAQPGNPPSLHWIDGEAVDVVDRLEAHPLSPAELDPGLASVLAGLVDSALVCRVPESAVESTAE</sequence>
<reference evidence="1" key="1">
    <citation type="submission" date="2019-09" db="EMBL/GenBank/DDBJ databases">
        <authorList>
            <person name="Teo W.F.A."/>
            <person name="Duangmal K."/>
        </authorList>
    </citation>
    <scope>NUCLEOTIDE SEQUENCE [LARGE SCALE GENOMIC DNA]</scope>
    <source>
        <strain evidence="1">K81G1</strain>
    </source>
</reference>
<dbReference type="EMBL" id="VMNW02000001">
    <property type="protein sequence ID" value="KAA9166898.1"/>
    <property type="molecule type" value="Genomic_DNA"/>
</dbReference>
<evidence type="ECO:0000313" key="1">
    <source>
        <dbReference type="EMBL" id="KAA9166898.1"/>
    </source>
</evidence>
<accession>A0A5N0VM98</accession>
<dbReference type="Proteomes" id="UP000319769">
    <property type="component" value="Unassembled WGS sequence"/>
</dbReference>
<proteinExistence type="predicted"/>
<organism evidence="1 2">
    <name type="scientific">Amycolatopsis acidicola</name>
    <dbReference type="NCBI Taxonomy" id="2596893"/>
    <lineage>
        <taxon>Bacteria</taxon>
        <taxon>Bacillati</taxon>
        <taxon>Actinomycetota</taxon>
        <taxon>Actinomycetes</taxon>
        <taxon>Pseudonocardiales</taxon>
        <taxon>Pseudonocardiaceae</taxon>
        <taxon>Amycolatopsis</taxon>
    </lineage>
</organism>
<evidence type="ECO:0000313" key="2">
    <source>
        <dbReference type="Proteomes" id="UP000319769"/>
    </source>
</evidence>
<gene>
    <name evidence="1" type="ORF">FPZ12_001530</name>
</gene>
<dbReference type="InterPro" id="IPR026337">
    <property type="entry name" value="AKG_HExxH"/>
</dbReference>
<comment type="caution">
    <text evidence="1">The sequence shown here is derived from an EMBL/GenBank/DDBJ whole genome shotgun (WGS) entry which is preliminary data.</text>
</comment>
<name>A0A5N0VM98_9PSEU</name>
<dbReference type="NCBIfam" id="TIGR04267">
    <property type="entry name" value="mod_HExxH"/>
    <property type="match status" value="1"/>
</dbReference>
<dbReference type="OrthoDB" id="6026908at2"/>
<keyword evidence="2" id="KW-1185">Reference proteome</keyword>
<dbReference type="AlphaFoldDB" id="A0A5N0VM98"/>
<protein>
    <submittedName>
        <fullName evidence="1">HEXXH motif domain-containing protein</fullName>
    </submittedName>
</protein>